<dbReference type="EMBL" id="CM044704">
    <property type="protein sequence ID" value="KAI5667444.1"/>
    <property type="molecule type" value="Genomic_DNA"/>
</dbReference>
<evidence type="ECO:0000313" key="1">
    <source>
        <dbReference type="EMBL" id="KAI5667444.1"/>
    </source>
</evidence>
<comment type="caution">
    <text evidence="1">The sequence shown here is derived from an EMBL/GenBank/DDBJ whole genome shotgun (WGS) entry which is preliminary data.</text>
</comment>
<keyword evidence="2" id="KW-1185">Reference proteome</keyword>
<gene>
    <name evidence="1" type="ORF">M9H77_17297</name>
</gene>
<reference evidence="2" key="1">
    <citation type="journal article" date="2023" name="Nat. Plants">
        <title>Single-cell RNA sequencing provides a high-resolution roadmap for understanding the multicellular compartmentation of specialized metabolism.</title>
        <authorList>
            <person name="Sun S."/>
            <person name="Shen X."/>
            <person name="Li Y."/>
            <person name="Li Y."/>
            <person name="Wang S."/>
            <person name="Li R."/>
            <person name="Zhang H."/>
            <person name="Shen G."/>
            <person name="Guo B."/>
            <person name="Wei J."/>
            <person name="Xu J."/>
            <person name="St-Pierre B."/>
            <person name="Chen S."/>
            <person name="Sun C."/>
        </authorList>
    </citation>
    <scope>NUCLEOTIDE SEQUENCE [LARGE SCALE GENOMIC DNA]</scope>
</reference>
<protein>
    <submittedName>
        <fullName evidence="1">Uncharacterized protein</fullName>
    </submittedName>
</protein>
<organism evidence="1 2">
    <name type="scientific">Catharanthus roseus</name>
    <name type="common">Madagascar periwinkle</name>
    <name type="synonym">Vinca rosea</name>
    <dbReference type="NCBI Taxonomy" id="4058"/>
    <lineage>
        <taxon>Eukaryota</taxon>
        <taxon>Viridiplantae</taxon>
        <taxon>Streptophyta</taxon>
        <taxon>Embryophyta</taxon>
        <taxon>Tracheophyta</taxon>
        <taxon>Spermatophyta</taxon>
        <taxon>Magnoliopsida</taxon>
        <taxon>eudicotyledons</taxon>
        <taxon>Gunneridae</taxon>
        <taxon>Pentapetalae</taxon>
        <taxon>asterids</taxon>
        <taxon>lamiids</taxon>
        <taxon>Gentianales</taxon>
        <taxon>Apocynaceae</taxon>
        <taxon>Rauvolfioideae</taxon>
        <taxon>Vinceae</taxon>
        <taxon>Catharanthinae</taxon>
        <taxon>Catharanthus</taxon>
    </lineage>
</organism>
<sequence>MVGLLEELVFDGYIGNVWVGGWKVFGHLRPPYFFQRNPGGGAVPCILVYSAAFLPKGYLRTSVRVWFDILVGLWFACILGCFGKYSGGLEDAHTLQELLLNENCVLSSWNKEKMDKLSVLLVWCQNYEKLGHLCGCTVGCILWALVLIPYHLQTWCWFVIRELDLLFPFWSTDENGLKGERSGLPFIFAVIWFIVVIERLAVFSLSGVLSWRIEFSLGFGYIASSSSACIPLDICPMLSEVFRVSSKVYMLSTCLSSYTLGEMVSDKEFCPSFLISWNFAKLLGILVGCPVLFECCYYSFFLAVSILWSTVVDLVLFVYPLFLALNVWFMCETAAKGEMIISLRFYFIHLLVMVDIAYLSSAFEHLLLSIYMA</sequence>
<accession>A0ACC0B465</accession>
<dbReference type="Proteomes" id="UP001060085">
    <property type="component" value="Linkage Group LG04"/>
</dbReference>
<evidence type="ECO:0000313" key="2">
    <source>
        <dbReference type="Proteomes" id="UP001060085"/>
    </source>
</evidence>
<name>A0ACC0B465_CATRO</name>
<proteinExistence type="predicted"/>